<name>A0A086PEQ2_SPHHM</name>
<dbReference type="EMBL" id="JFZA02000001">
    <property type="protein sequence ID" value="KFG91870.1"/>
    <property type="molecule type" value="Genomic_DNA"/>
</dbReference>
<evidence type="ECO:0000313" key="1">
    <source>
        <dbReference type="EMBL" id="KFG91870.1"/>
    </source>
</evidence>
<proteinExistence type="predicted"/>
<sequence>MADDIEFWPLKVVVQKVGLSQAEVYRRMSEGRFPRNYDYRDGGTRKFWLASDVRAWQQQILDAQRNPRDPL</sequence>
<accession>A0A086PEQ2</accession>
<protein>
    <submittedName>
        <fullName evidence="1">Transcriptional regulator</fullName>
    </submittedName>
</protein>
<dbReference type="STRING" id="76947.GCA_002080435_00901"/>
<gene>
    <name evidence="1" type="ORF">BV98_000119</name>
</gene>
<dbReference type="InterPro" id="IPR010260">
    <property type="entry name" value="AlpA"/>
</dbReference>
<keyword evidence="2" id="KW-1185">Reference proteome</keyword>
<dbReference type="Proteomes" id="UP000024284">
    <property type="component" value="Unassembled WGS sequence"/>
</dbReference>
<reference evidence="1" key="1">
    <citation type="submission" date="2014-08" db="EMBL/GenBank/DDBJ databases">
        <title>Draft genome sequences of Sphingobium herbicidovorans.</title>
        <authorList>
            <person name="Gan H.M."/>
            <person name="Gan H.Y."/>
            <person name="Savka M.A."/>
        </authorList>
    </citation>
    <scope>NUCLEOTIDE SEQUENCE [LARGE SCALE GENOMIC DNA]</scope>
    <source>
        <strain evidence="1">NBRC 16415</strain>
    </source>
</reference>
<dbReference type="RefSeq" id="WP_081570281.1">
    <property type="nucleotide sequence ID" value="NZ_BCZD01000001.1"/>
</dbReference>
<dbReference type="OrthoDB" id="1525365at2"/>
<dbReference type="Gene3D" id="1.10.238.160">
    <property type="match status" value="1"/>
</dbReference>
<dbReference type="AlphaFoldDB" id="A0A086PEQ2"/>
<dbReference type="Pfam" id="PF05930">
    <property type="entry name" value="Phage_AlpA"/>
    <property type="match status" value="1"/>
</dbReference>
<evidence type="ECO:0000313" key="2">
    <source>
        <dbReference type="Proteomes" id="UP000024284"/>
    </source>
</evidence>
<comment type="caution">
    <text evidence="1">The sequence shown here is derived from an EMBL/GenBank/DDBJ whole genome shotgun (WGS) entry which is preliminary data.</text>
</comment>
<organism evidence="1 2">
    <name type="scientific">Sphingobium herbicidovorans (strain ATCC 700291 / DSM 11019 / CCUG 56400 / KCTC 2939 / LMG 18315 / NBRC 16415 / MH)</name>
    <name type="common">Sphingomonas herbicidovorans</name>
    <dbReference type="NCBI Taxonomy" id="1219045"/>
    <lineage>
        <taxon>Bacteria</taxon>
        <taxon>Pseudomonadati</taxon>
        <taxon>Pseudomonadota</taxon>
        <taxon>Alphaproteobacteria</taxon>
        <taxon>Sphingomonadales</taxon>
        <taxon>Sphingomonadaceae</taxon>
        <taxon>Sphingobium</taxon>
    </lineage>
</organism>